<dbReference type="GO" id="GO:0000122">
    <property type="term" value="P:negative regulation of transcription by RNA polymerase II"/>
    <property type="evidence" value="ECO:0000318"/>
    <property type="project" value="GO_Central"/>
</dbReference>
<reference evidence="7" key="4">
    <citation type="submission" date="2025-09" db="UniProtKB">
        <authorList>
            <consortium name="Ensembl"/>
        </authorList>
    </citation>
    <scope>IDENTIFICATION</scope>
</reference>
<dbReference type="EMBL" id="EAAA01000997">
    <property type="status" value="NOT_ANNOTATED_CDS"/>
    <property type="molecule type" value="Genomic_DNA"/>
</dbReference>
<dbReference type="InParanoid" id="F6YQ68"/>
<name>F6YQ68_CIOIN</name>
<reference evidence="7" key="3">
    <citation type="submission" date="2025-08" db="UniProtKB">
        <authorList>
            <consortium name="Ensembl"/>
        </authorList>
    </citation>
    <scope>IDENTIFICATION</scope>
</reference>
<keyword evidence="4" id="KW-0805">Transcription regulation</keyword>
<dbReference type="GO" id="GO:0003714">
    <property type="term" value="F:transcription corepressor activity"/>
    <property type="evidence" value="ECO:0000318"/>
    <property type="project" value="GO_Central"/>
</dbReference>
<proteinExistence type="predicted"/>
<evidence type="ECO:0000256" key="4">
    <source>
        <dbReference type="ARBA" id="ARBA00023015"/>
    </source>
</evidence>
<dbReference type="InterPro" id="IPR033544">
    <property type="entry name" value="NR0B1/2"/>
</dbReference>
<dbReference type="PANTHER" id="PTHR24081:SF8">
    <property type="entry name" value="NR LBD DOMAIN-CONTAINING PROTEIN"/>
    <property type="match status" value="1"/>
</dbReference>
<dbReference type="HOGENOM" id="CLU_953018_0_0_1"/>
<dbReference type="Ensembl" id="ENSCINT00000007938.3">
    <property type="protein sequence ID" value="ENSCINP00000007938.3"/>
    <property type="gene ID" value="ENSCING00000003851.3"/>
</dbReference>
<accession>F6YQ68</accession>
<evidence type="ECO:0000313" key="7">
    <source>
        <dbReference type="Ensembl" id="ENSCINP00000007938.3"/>
    </source>
</evidence>
<dbReference type="Proteomes" id="UP000008144">
    <property type="component" value="Chromosome 12"/>
</dbReference>
<keyword evidence="8" id="KW-1185">Reference proteome</keyword>
<comment type="subcellular location">
    <subcellularLocation>
        <location evidence="2">Cytoplasm</location>
    </subcellularLocation>
    <subcellularLocation>
        <location evidence="1">Nucleus</location>
    </subcellularLocation>
</comment>
<keyword evidence="5" id="KW-0804">Transcription</keyword>
<dbReference type="GO" id="GO:0005737">
    <property type="term" value="C:cytoplasm"/>
    <property type="evidence" value="ECO:0000318"/>
    <property type="project" value="GO_Central"/>
</dbReference>
<keyword evidence="3" id="KW-0963">Cytoplasm</keyword>
<evidence type="ECO:0000313" key="8">
    <source>
        <dbReference type="Proteomes" id="UP000008144"/>
    </source>
</evidence>
<dbReference type="SUPFAM" id="SSF48508">
    <property type="entry name" value="Nuclear receptor ligand-binding domain"/>
    <property type="match status" value="1"/>
</dbReference>
<sequence>MYFISSVPLLQYPCHINTGVPLYDDVPVISRGHKAPTKLGSQAFNTSSPKIKQKVAVRHQPYRKMERIESEAFAAETSGKKSPILLQLLQSPNEGGKCKSKAKSKENYEPGAAKLSLSPAEEAFGFVGENLQRTFQFFHSIPLIGETGSWKSKELFQSLWAEIFVIFCTQNGFPMEAIEKSLASRYTTMDSVRSRRDILKIRDFVRRCRDMDLTSFEYDYLRGAVLCSKGGFVTDFVSPNCGNVRSTQISLSLLTLRAVSSQSISDIFLCPVFGPSDIKRIHSGDVMQQFQQ</sequence>
<evidence type="ECO:0000256" key="2">
    <source>
        <dbReference type="ARBA" id="ARBA00004496"/>
    </source>
</evidence>
<dbReference type="Gene3D" id="1.10.565.10">
    <property type="entry name" value="Retinoid X Receptor"/>
    <property type="match status" value="1"/>
</dbReference>
<keyword evidence="6" id="KW-0675">Receptor</keyword>
<dbReference type="GO" id="GO:0016922">
    <property type="term" value="F:nuclear receptor binding"/>
    <property type="evidence" value="ECO:0000318"/>
    <property type="project" value="GO_Central"/>
</dbReference>
<gene>
    <name evidence="7" type="primary">LOC100187213</name>
</gene>
<evidence type="ECO:0000256" key="6">
    <source>
        <dbReference type="ARBA" id="ARBA00023170"/>
    </source>
</evidence>
<dbReference type="InterPro" id="IPR035500">
    <property type="entry name" value="NHR-like_dom_sf"/>
</dbReference>
<dbReference type="GeneTree" id="ENSGT00390000015719"/>
<dbReference type="AlphaFoldDB" id="F6YQ68"/>
<reference evidence="8" key="1">
    <citation type="journal article" date="2002" name="Science">
        <title>The draft genome of Ciona intestinalis: insights into chordate and vertebrate origins.</title>
        <authorList>
            <person name="Dehal P."/>
            <person name="Satou Y."/>
            <person name="Campbell R.K."/>
            <person name="Chapman J."/>
            <person name="Degnan B."/>
            <person name="De Tomaso A."/>
            <person name="Davidson B."/>
            <person name="Di Gregorio A."/>
            <person name="Gelpke M."/>
            <person name="Goodstein D.M."/>
            <person name="Harafuji N."/>
            <person name="Hastings K.E."/>
            <person name="Ho I."/>
            <person name="Hotta K."/>
            <person name="Huang W."/>
            <person name="Kawashima T."/>
            <person name="Lemaire P."/>
            <person name="Martinez D."/>
            <person name="Meinertzhagen I.A."/>
            <person name="Necula S."/>
            <person name="Nonaka M."/>
            <person name="Putnam N."/>
            <person name="Rash S."/>
            <person name="Saiga H."/>
            <person name="Satake M."/>
            <person name="Terry A."/>
            <person name="Yamada L."/>
            <person name="Wang H.G."/>
            <person name="Awazu S."/>
            <person name="Azumi K."/>
            <person name="Boore J."/>
            <person name="Branno M."/>
            <person name="Chin-Bow S."/>
            <person name="DeSantis R."/>
            <person name="Doyle S."/>
            <person name="Francino P."/>
            <person name="Keys D.N."/>
            <person name="Haga S."/>
            <person name="Hayashi H."/>
            <person name="Hino K."/>
            <person name="Imai K.S."/>
            <person name="Inaba K."/>
            <person name="Kano S."/>
            <person name="Kobayashi K."/>
            <person name="Kobayashi M."/>
            <person name="Lee B.I."/>
            <person name="Makabe K.W."/>
            <person name="Manohar C."/>
            <person name="Matassi G."/>
            <person name="Medina M."/>
            <person name="Mochizuki Y."/>
            <person name="Mount S."/>
            <person name="Morishita T."/>
            <person name="Miura S."/>
            <person name="Nakayama A."/>
            <person name="Nishizaka S."/>
            <person name="Nomoto H."/>
            <person name="Ohta F."/>
            <person name="Oishi K."/>
            <person name="Rigoutsos I."/>
            <person name="Sano M."/>
            <person name="Sasaki A."/>
            <person name="Sasakura Y."/>
            <person name="Shoguchi E."/>
            <person name="Shin-i T."/>
            <person name="Spagnuolo A."/>
            <person name="Stainier D."/>
            <person name="Suzuki M.M."/>
            <person name="Tassy O."/>
            <person name="Takatori N."/>
            <person name="Tokuoka M."/>
            <person name="Yagi K."/>
            <person name="Yoshizaki F."/>
            <person name="Wada S."/>
            <person name="Zhang C."/>
            <person name="Hyatt P.D."/>
            <person name="Larimer F."/>
            <person name="Detter C."/>
            <person name="Doggett N."/>
            <person name="Glavina T."/>
            <person name="Hawkins T."/>
            <person name="Richardson P."/>
            <person name="Lucas S."/>
            <person name="Kohara Y."/>
            <person name="Levine M."/>
            <person name="Satoh N."/>
            <person name="Rokhsar D.S."/>
        </authorList>
    </citation>
    <scope>NUCLEOTIDE SEQUENCE [LARGE SCALE GENOMIC DNA]</scope>
</reference>
<evidence type="ECO:0000256" key="1">
    <source>
        <dbReference type="ARBA" id="ARBA00004123"/>
    </source>
</evidence>
<evidence type="ECO:0000256" key="5">
    <source>
        <dbReference type="ARBA" id="ARBA00023163"/>
    </source>
</evidence>
<organism evidence="7 8">
    <name type="scientific">Ciona intestinalis</name>
    <name type="common">Transparent sea squirt</name>
    <name type="synonym">Ascidia intestinalis</name>
    <dbReference type="NCBI Taxonomy" id="7719"/>
    <lineage>
        <taxon>Eukaryota</taxon>
        <taxon>Metazoa</taxon>
        <taxon>Chordata</taxon>
        <taxon>Tunicata</taxon>
        <taxon>Ascidiacea</taxon>
        <taxon>Phlebobranchia</taxon>
        <taxon>Cionidae</taxon>
        <taxon>Ciona</taxon>
    </lineage>
</organism>
<reference evidence="7" key="2">
    <citation type="journal article" date="2008" name="Genome Biol.">
        <title>Improved genome assembly and evidence-based global gene model set for the chordate Ciona intestinalis: new insight into intron and operon populations.</title>
        <authorList>
            <person name="Satou Y."/>
            <person name="Mineta K."/>
            <person name="Ogasawara M."/>
            <person name="Sasakura Y."/>
            <person name="Shoguchi E."/>
            <person name="Ueno K."/>
            <person name="Yamada L."/>
            <person name="Matsumoto J."/>
            <person name="Wasserscheid J."/>
            <person name="Dewar K."/>
            <person name="Wiley G.B."/>
            <person name="Macmil S.L."/>
            <person name="Roe B.A."/>
            <person name="Zeller R.W."/>
            <person name="Hastings K.E."/>
            <person name="Lemaire P."/>
            <person name="Lindquist E."/>
            <person name="Endo T."/>
            <person name="Hotta K."/>
            <person name="Inaba K."/>
        </authorList>
    </citation>
    <scope>NUCLEOTIDE SEQUENCE [LARGE SCALE GENOMIC DNA]</scope>
    <source>
        <strain evidence="7">wild type</strain>
    </source>
</reference>
<dbReference type="PANTHER" id="PTHR24081">
    <property type="entry name" value="NUCLEAR RECEPTOR SUBFAMILY 0 GROUP B"/>
    <property type="match status" value="1"/>
</dbReference>
<evidence type="ECO:0000256" key="3">
    <source>
        <dbReference type="ARBA" id="ARBA00022490"/>
    </source>
</evidence>
<protein>
    <submittedName>
        <fullName evidence="7">Uncharacterized LOC100187213</fullName>
    </submittedName>
</protein>
<dbReference type="GO" id="GO:0005634">
    <property type="term" value="C:nucleus"/>
    <property type="evidence" value="ECO:0000318"/>
    <property type="project" value="GO_Central"/>
</dbReference>
<dbReference type="OMA" id="CHINTGV"/>